<sequence length="23" mass="2373">MSEPAVPLVLSRITISNNTSSVG</sequence>
<reference evidence="1" key="1">
    <citation type="submission" date="2014-11" db="EMBL/GenBank/DDBJ databases">
        <authorList>
            <person name="Amaro Gonzalez C."/>
        </authorList>
    </citation>
    <scope>NUCLEOTIDE SEQUENCE</scope>
</reference>
<organism evidence="1">
    <name type="scientific">Anguilla anguilla</name>
    <name type="common">European freshwater eel</name>
    <name type="synonym">Muraena anguilla</name>
    <dbReference type="NCBI Taxonomy" id="7936"/>
    <lineage>
        <taxon>Eukaryota</taxon>
        <taxon>Metazoa</taxon>
        <taxon>Chordata</taxon>
        <taxon>Craniata</taxon>
        <taxon>Vertebrata</taxon>
        <taxon>Euteleostomi</taxon>
        <taxon>Actinopterygii</taxon>
        <taxon>Neopterygii</taxon>
        <taxon>Teleostei</taxon>
        <taxon>Anguilliformes</taxon>
        <taxon>Anguillidae</taxon>
        <taxon>Anguilla</taxon>
    </lineage>
</organism>
<accession>A0A0E9TG71</accession>
<proteinExistence type="predicted"/>
<evidence type="ECO:0000313" key="1">
    <source>
        <dbReference type="EMBL" id="JAH51890.1"/>
    </source>
</evidence>
<reference evidence="1" key="2">
    <citation type="journal article" date="2015" name="Fish Shellfish Immunol.">
        <title>Early steps in the European eel (Anguilla anguilla)-Vibrio vulnificus interaction in the gills: Role of the RtxA13 toxin.</title>
        <authorList>
            <person name="Callol A."/>
            <person name="Pajuelo D."/>
            <person name="Ebbesson L."/>
            <person name="Teles M."/>
            <person name="MacKenzie S."/>
            <person name="Amaro C."/>
        </authorList>
    </citation>
    <scope>NUCLEOTIDE SEQUENCE</scope>
</reference>
<dbReference type="EMBL" id="GBXM01056687">
    <property type="protein sequence ID" value="JAH51890.1"/>
    <property type="molecule type" value="Transcribed_RNA"/>
</dbReference>
<dbReference type="AlphaFoldDB" id="A0A0E9TG71"/>
<protein>
    <submittedName>
        <fullName evidence="1">Uncharacterized protein</fullName>
    </submittedName>
</protein>
<name>A0A0E9TG71_ANGAN</name>